<sequence length="325" mass="37277">MGIRWTEDRSIEVRLRTEESKGERNGVHRPTERARGRRTQRAVATRGQRWYLECSTGDFLVGPIPYAVILGIDWLVNHKVAWYFQSDKLRTYVNGRWCDRPVLCREGDSSQGTQAYAEPVKTAADHAYDDLARQVDRMSAEEAAALLRPPTKRYKSRHRARGRVRIKDILREAREDTAALKRALEGLHCVVFLSAAEPDRVVHVPIERQGPLLCAIVKHLKVIHVEPGAPPIKPIDTAPPPSVDIDDSPWPTAKLQYTVRRLFVCLHRFLPFCVNIDSCFPIVCLTDCHPRDLTIIESSFYPAGYRRARPYTRCHLNSWLITPRR</sequence>
<name>U6KCH8_9EIME</name>
<reference evidence="2" key="1">
    <citation type="submission" date="2013-10" db="EMBL/GenBank/DDBJ databases">
        <title>Genomic analysis of the causative agents of coccidiosis in chickens.</title>
        <authorList>
            <person name="Reid A.J."/>
            <person name="Blake D."/>
            <person name="Billington K."/>
            <person name="Browne H."/>
            <person name="Dunn M."/>
            <person name="Hung S."/>
            <person name="Kawahara F."/>
            <person name="Miranda-Saavedra D."/>
            <person name="Mourier T."/>
            <person name="Nagra H."/>
            <person name="Otto T.D."/>
            <person name="Rawlings N."/>
            <person name="Sanchez A."/>
            <person name="Sanders M."/>
            <person name="Subramaniam C."/>
            <person name="Tay Y."/>
            <person name="Dear P."/>
            <person name="Doerig C."/>
            <person name="Gruber A."/>
            <person name="Parkinson J."/>
            <person name="Shirley M."/>
            <person name="Wan K.L."/>
            <person name="Berriman M."/>
            <person name="Tomley F."/>
            <person name="Pain A."/>
        </authorList>
    </citation>
    <scope>NUCLEOTIDE SEQUENCE [LARGE SCALE GENOMIC DNA]</scope>
    <source>
        <strain evidence="2">Houghton</strain>
    </source>
</reference>
<dbReference type="OrthoDB" id="2431547at2759"/>
<organism evidence="2 3">
    <name type="scientific">Eimeria mitis</name>
    <dbReference type="NCBI Taxonomy" id="44415"/>
    <lineage>
        <taxon>Eukaryota</taxon>
        <taxon>Sar</taxon>
        <taxon>Alveolata</taxon>
        <taxon>Apicomplexa</taxon>
        <taxon>Conoidasida</taxon>
        <taxon>Coccidia</taxon>
        <taxon>Eucoccidiorida</taxon>
        <taxon>Eimeriorina</taxon>
        <taxon>Eimeriidae</taxon>
        <taxon>Eimeria</taxon>
    </lineage>
</organism>
<dbReference type="RefSeq" id="XP_013355757.1">
    <property type="nucleotide sequence ID" value="XM_013500303.1"/>
</dbReference>
<feature type="compositionally biased region" description="Basic and acidic residues" evidence="1">
    <location>
        <begin position="17"/>
        <end position="34"/>
    </location>
</feature>
<dbReference type="GeneID" id="25376459"/>
<accession>U6KCH8</accession>
<keyword evidence="3" id="KW-1185">Reference proteome</keyword>
<gene>
    <name evidence="2" type="ORF">EMH_0015060</name>
</gene>
<protein>
    <submittedName>
        <fullName evidence="2">Uncharacterized protein</fullName>
    </submittedName>
</protein>
<dbReference type="EMBL" id="HG684962">
    <property type="protein sequence ID" value="CDJ33193.1"/>
    <property type="molecule type" value="Genomic_DNA"/>
</dbReference>
<dbReference type="AlphaFoldDB" id="U6KCH8"/>
<proteinExistence type="predicted"/>
<dbReference type="VEuPathDB" id="ToxoDB:EMH_0015060"/>
<evidence type="ECO:0000313" key="3">
    <source>
        <dbReference type="Proteomes" id="UP000030744"/>
    </source>
</evidence>
<evidence type="ECO:0000256" key="1">
    <source>
        <dbReference type="SAM" id="MobiDB-lite"/>
    </source>
</evidence>
<evidence type="ECO:0000313" key="2">
    <source>
        <dbReference type="EMBL" id="CDJ33193.1"/>
    </source>
</evidence>
<reference evidence="2" key="2">
    <citation type="submission" date="2013-10" db="EMBL/GenBank/DDBJ databases">
        <authorList>
            <person name="Aslett M."/>
        </authorList>
    </citation>
    <scope>NUCLEOTIDE SEQUENCE [LARGE SCALE GENOMIC DNA]</scope>
    <source>
        <strain evidence="2">Houghton</strain>
    </source>
</reference>
<feature type="region of interest" description="Disordered" evidence="1">
    <location>
        <begin position="17"/>
        <end position="39"/>
    </location>
</feature>
<dbReference type="Proteomes" id="UP000030744">
    <property type="component" value="Unassembled WGS sequence"/>
</dbReference>